<evidence type="ECO:0000313" key="3">
    <source>
        <dbReference type="Proteomes" id="UP000617628"/>
    </source>
</evidence>
<protein>
    <submittedName>
        <fullName evidence="2">Class I SAM-dependent methyltransferase</fullName>
    </submittedName>
</protein>
<dbReference type="CDD" id="cd02440">
    <property type="entry name" value="AdoMet_MTases"/>
    <property type="match status" value="1"/>
</dbReference>
<dbReference type="PANTHER" id="PTHR43861:SF3">
    <property type="entry name" value="PUTATIVE (AFU_ORTHOLOGUE AFUA_2G14390)-RELATED"/>
    <property type="match status" value="1"/>
</dbReference>
<keyword evidence="3" id="KW-1185">Reference proteome</keyword>
<dbReference type="GO" id="GO:0032259">
    <property type="term" value="P:methylation"/>
    <property type="evidence" value="ECO:0007669"/>
    <property type="project" value="UniProtKB-KW"/>
</dbReference>
<dbReference type="EMBL" id="JAENIL010000027">
    <property type="protein sequence ID" value="MBK1878229.1"/>
    <property type="molecule type" value="Genomic_DNA"/>
</dbReference>
<dbReference type="Pfam" id="PF13489">
    <property type="entry name" value="Methyltransf_23"/>
    <property type="match status" value="1"/>
</dbReference>
<dbReference type="RefSeq" id="WP_200356441.1">
    <property type="nucleotide sequence ID" value="NZ_JAENIL010000027.1"/>
</dbReference>
<dbReference type="SUPFAM" id="SSF53335">
    <property type="entry name" value="S-adenosyl-L-methionine-dependent methyltransferases"/>
    <property type="match status" value="1"/>
</dbReference>
<dbReference type="InterPro" id="IPR029063">
    <property type="entry name" value="SAM-dependent_MTases_sf"/>
</dbReference>
<keyword evidence="1" id="KW-0808">Transferase</keyword>
<sequence length="326" mass="37079">MSVAESTSCPVCHSSKSHQWKPHDQEVFTASKRSIQICESCGNAYSAPLPSYDEPGLSKDDLSSSSSFEQRLLDSFLEDRIKTIKRNRAKPPESESLLDIGAGSGAFARKAAQHGYEVTAIEPELLTKNNTAHAESLNLSWIHSYFDEEAVAKLQSKNQSFDCITLWHVLEHFPDPSSAIEQARRLLSPNGNIIVCVPRFGSKQAEFGGYGWTYLDRDHHFTQFSDKGLKQLIANKGLKIDKEISYSKEYDIFGWFQTWLNKKSRSENLLYLSKKKNIPTEQIDPRAAKTFLIRNSWIALFPAAWHVITSWVRRDPCCIYWILKKA</sequence>
<evidence type="ECO:0000313" key="2">
    <source>
        <dbReference type="EMBL" id="MBK1878229.1"/>
    </source>
</evidence>
<organism evidence="2 3">
    <name type="scientific">Pelagicoccus mobilis</name>
    <dbReference type="NCBI Taxonomy" id="415221"/>
    <lineage>
        <taxon>Bacteria</taxon>
        <taxon>Pseudomonadati</taxon>
        <taxon>Verrucomicrobiota</taxon>
        <taxon>Opitutia</taxon>
        <taxon>Puniceicoccales</taxon>
        <taxon>Pelagicoccaceae</taxon>
        <taxon>Pelagicoccus</taxon>
    </lineage>
</organism>
<gene>
    <name evidence="2" type="ORF">JIN87_15220</name>
</gene>
<dbReference type="Proteomes" id="UP000617628">
    <property type="component" value="Unassembled WGS sequence"/>
</dbReference>
<name>A0A934S2I0_9BACT</name>
<dbReference type="GO" id="GO:0008168">
    <property type="term" value="F:methyltransferase activity"/>
    <property type="evidence" value="ECO:0007669"/>
    <property type="project" value="UniProtKB-KW"/>
</dbReference>
<keyword evidence="2" id="KW-0489">Methyltransferase</keyword>
<proteinExistence type="predicted"/>
<dbReference type="Gene3D" id="3.40.50.150">
    <property type="entry name" value="Vaccinia Virus protein VP39"/>
    <property type="match status" value="1"/>
</dbReference>
<reference evidence="2" key="1">
    <citation type="submission" date="2021-01" db="EMBL/GenBank/DDBJ databases">
        <title>Modified the classification status of verrucomicrobia.</title>
        <authorList>
            <person name="Feng X."/>
        </authorList>
    </citation>
    <scope>NUCLEOTIDE SEQUENCE</scope>
    <source>
        <strain evidence="2">KCTC 13126</strain>
    </source>
</reference>
<dbReference type="PANTHER" id="PTHR43861">
    <property type="entry name" value="TRANS-ACONITATE 2-METHYLTRANSFERASE-RELATED"/>
    <property type="match status" value="1"/>
</dbReference>
<dbReference type="AlphaFoldDB" id="A0A934S2I0"/>
<comment type="caution">
    <text evidence="2">The sequence shown here is derived from an EMBL/GenBank/DDBJ whole genome shotgun (WGS) entry which is preliminary data.</text>
</comment>
<evidence type="ECO:0000256" key="1">
    <source>
        <dbReference type="ARBA" id="ARBA00022679"/>
    </source>
</evidence>
<accession>A0A934S2I0</accession>